<keyword evidence="1" id="KW-0472">Membrane</keyword>
<dbReference type="AlphaFoldDB" id="A0A068W9N5"/>
<sequence length="147" mass="16072">MNLSACRSGLESQGGHVETERGPMALSLSVTTVLAFLLLLLFVAVPSTEAASVVETVERAKFQPESLTPAVWRAGAKQVAKKVGKAITQFAIYEAAEKAVVTAFQQVEVIYLAPCLNLHLFMHMTHSCPLLLFEFLYLLFTSTDLLK</sequence>
<gene>
    <name evidence="2" type="ORF">EgrG_000877700</name>
</gene>
<dbReference type="OrthoDB" id="10476985at2759"/>
<protein>
    <submittedName>
        <fullName evidence="2 4">Expressed protein</fullName>
    </submittedName>
</protein>
<reference evidence="4" key="3">
    <citation type="submission" date="2020-10" db="UniProtKB">
        <authorList>
            <consortium name="WormBaseParasite"/>
        </authorList>
    </citation>
    <scope>IDENTIFICATION</scope>
</reference>
<evidence type="ECO:0000256" key="1">
    <source>
        <dbReference type="SAM" id="Phobius"/>
    </source>
</evidence>
<dbReference type="EMBL" id="LK028576">
    <property type="protein sequence ID" value="CDS16355.1"/>
    <property type="molecule type" value="Genomic_DNA"/>
</dbReference>
<name>A0A068W9N5_ECHGR</name>
<dbReference type="Proteomes" id="UP000492820">
    <property type="component" value="Unassembled WGS sequence"/>
</dbReference>
<evidence type="ECO:0000313" key="4">
    <source>
        <dbReference type="WBParaSite" id="EgrG_000877700"/>
    </source>
</evidence>
<proteinExistence type="predicted"/>
<evidence type="ECO:0000313" key="3">
    <source>
        <dbReference type="Proteomes" id="UP000492820"/>
    </source>
</evidence>
<keyword evidence="1" id="KW-1133">Transmembrane helix</keyword>
<keyword evidence="1" id="KW-0812">Transmembrane</keyword>
<dbReference type="WBParaSite" id="EgrG_000877700">
    <property type="protein sequence ID" value="EgrG_000877700"/>
    <property type="gene ID" value="EgrG_000877700"/>
</dbReference>
<accession>A0A068W9N5</accession>
<organism evidence="2">
    <name type="scientific">Echinococcus granulosus</name>
    <name type="common">Hydatid tapeworm</name>
    <dbReference type="NCBI Taxonomy" id="6210"/>
    <lineage>
        <taxon>Eukaryota</taxon>
        <taxon>Metazoa</taxon>
        <taxon>Spiralia</taxon>
        <taxon>Lophotrochozoa</taxon>
        <taxon>Platyhelminthes</taxon>
        <taxon>Cestoda</taxon>
        <taxon>Eucestoda</taxon>
        <taxon>Cyclophyllidea</taxon>
        <taxon>Taeniidae</taxon>
        <taxon>Echinococcus</taxon>
        <taxon>Echinococcus granulosus group</taxon>
    </lineage>
</organism>
<feature type="transmembrane region" description="Helical" evidence="1">
    <location>
        <begin position="25"/>
        <end position="45"/>
    </location>
</feature>
<reference evidence="2" key="2">
    <citation type="submission" date="2014-06" db="EMBL/GenBank/DDBJ databases">
        <authorList>
            <person name="Aslett M."/>
        </authorList>
    </citation>
    <scope>NUCLEOTIDE SEQUENCE</scope>
</reference>
<evidence type="ECO:0000313" key="2">
    <source>
        <dbReference type="EMBL" id="CDS16355.1"/>
    </source>
</evidence>
<reference evidence="2 3" key="1">
    <citation type="journal article" date="2013" name="Nature">
        <title>The genomes of four tapeworm species reveal adaptations to parasitism.</title>
        <authorList>
            <person name="Tsai I.J."/>
            <person name="Zarowiecki M."/>
            <person name="Holroyd N."/>
            <person name="Garciarrubio A."/>
            <person name="Sanchez-Flores A."/>
            <person name="Brooks K.L."/>
            <person name="Tracey A."/>
            <person name="Bobes R.J."/>
            <person name="Fragoso G."/>
            <person name="Sciutto E."/>
            <person name="Aslett M."/>
            <person name="Beasley H."/>
            <person name="Bennett H.M."/>
            <person name="Cai J."/>
            <person name="Camicia F."/>
            <person name="Clark R."/>
            <person name="Cucher M."/>
            <person name="De Silva N."/>
            <person name="Day T.A."/>
            <person name="Deplazes P."/>
            <person name="Estrada K."/>
            <person name="Fernandez C."/>
            <person name="Holland P.W."/>
            <person name="Hou J."/>
            <person name="Hu S."/>
            <person name="Huckvale T."/>
            <person name="Hung S.S."/>
            <person name="Kamenetzky L."/>
            <person name="Keane J.A."/>
            <person name="Kiss F."/>
            <person name="Koziol U."/>
            <person name="Lambert O."/>
            <person name="Liu K."/>
            <person name="Luo X."/>
            <person name="Luo Y."/>
            <person name="Macchiaroli N."/>
            <person name="Nichol S."/>
            <person name="Paps J."/>
            <person name="Parkinson J."/>
            <person name="Pouchkina-Stantcheva N."/>
            <person name="Riddiford N."/>
            <person name="Rosenzvit M."/>
            <person name="Salinas G."/>
            <person name="Wasmuth J.D."/>
            <person name="Zamanian M."/>
            <person name="Zheng Y."/>
            <person name="Cai X."/>
            <person name="Soberon X."/>
            <person name="Olson P.D."/>
            <person name="Laclette J.P."/>
            <person name="Brehm K."/>
            <person name="Berriman M."/>
            <person name="Garciarrubio A."/>
            <person name="Bobes R.J."/>
            <person name="Fragoso G."/>
            <person name="Sanchez-Flores A."/>
            <person name="Estrada K."/>
            <person name="Cevallos M.A."/>
            <person name="Morett E."/>
            <person name="Gonzalez V."/>
            <person name="Portillo T."/>
            <person name="Ochoa-Leyva A."/>
            <person name="Jose M.V."/>
            <person name="Sciutto E."/>
            <person name="Landa A."/>
            <person name="Jimenez L."/>
            <person name="Valdes V."/>
            <person name="Carrero J.C."/>
            <person name="Larralde C."/>
            <person name="Morales-Montor J."/>
            <person name="Limon-Lason J."/>
            <person name="Soberon X."/>
            <person name="Laclette J.P."/>
        </authorList>
    </citation>
    <scope>NUCLEOTIDE SEQUENCE [LARGE SCALE GENOMIC DNA]</scope>
</reference>